<comment type="similarity">
    <text evidence="1">Belongs to the cyclin family. Cyclin AB subfamily.</text>
</comment>
<evidence type="ECO:0000256" key="2">
    <source>
        <dbReference type="ARBA" id="ARBA00022618"/>
    </source>
</evidence>
<dbReference type="FunFam" id="1.10.472.10:FF:000005">
    <property type="entry name" value="G2/mitotic-specific cyclin B"/>
    <property type="match status" value="1"/>
</dbReference>
<dbReference type="Proteomes" id="UP001432027">
    <property type="component" value="Unassembled WGS sequence"/>
</dbReference>
<feature type="domain" description="Cyclin-like" evidence="6">
    <location>
        <begin position="54"/>
        <end position="142"/>
    </location>
</feature>
<evidence type="ECO:0000256" key="3">
    <source>
        <dbReference type="ARBA" id="ARBA00023127"/>
    </source>
</evidence>
<dbReference type="InterPro" id="IPR006671">
    <property type="entry name" value="Cyclin_N"/>
</dbReference>
<dbReference type="EMBL" id="BTSX01000003">
    <property type="protein sequence ID" value="GMS87667.1"/>
    <property type="molecule type" value="Genomic_DNA"/>
</dbReference>
<dbReference type="InterPro" id="IPR039361">
    <property type="entry name" value="Cyclin"/>
</dbReference>
<evidence type="ECO:0000256" key="5">
    <source>
        <dbReference type="RuleBase" id="RU000383"/>
    </source>
</evidence>
<dbReference type="InterPro" id="IPR036915">
    <property type="entry name" value="Cyclin-like_sf"/>
</dbReference>
<organism evidence="8 9">
    <name type="scientific">Pristionchus entomophagus</name>
    <dbReference type="NCBI Taxonomy" id="358040"/>
    <lineage>
        <taxon>Eukaryota</taxon>
        <taxon>Metazoa</taxon>
        <taxon>Ecdysozoa</taxon>
        <taxon>Nematoda</taxon>
        <taxon>Chromadorea</taxon>
        <taxon>Rhabditida</taxon>
        <taxon>Rhabditina</taxon>
        <taxon>Diplogasteromorpha</taxon>
        <taxon>Diplogasteroidea</taxon>
        <taxon>Neodiplogasteridae</taxon>
        <taxon>Pristionchus</taxon>
    </lineage>
</organism>
<name>A0AAV5SY22_9BILA</name>
<feature type="domain" description="Cyclin-like" evidence="6">
    <location>
        <begin position="155"/>
        <end position="237"/>
    </location>
</feature>
<reference evidence="8" key="1">
    <citation type="submission" date="2023-10" db="EMBL/GenBank/DDBJ databases">
        <title>Genome assembly of Pristionchus species.</title>
        <authorList>
            <person name="Yoshida K."/>
            <person name="Sommer R.J."/>
        </authorList>
    </citation>
    <scope>NUCLEOTIDE SEQUENCE</scope>
    <source>
        <strain evidence="8">RS0144</strain>
    </source>
</reference>
<evidence type="ECO:0000313" key="8">
    <source>
        <dbReference type="EMBL" id="GMS87667.1"/>
    </source>
</evidence>
<evidence type="ECO:0000256" key="4">
    <source>
        <dbReference type="ARBA" id="ARBA00023306"/>
    </source>
</evidence>
<keyword evidence="9" id="KW-1185">Reference proteome</keyword>
<evidence type="ECO:0000259" key="6">
    <source>
        <dbReference type="SMART" id="SM00385"/>
    </source>
</evidence>
<dbReference type="GO" id="GO:0016538">
    <property type="term" value="F:cyclin-dependent protein serine/threonine kinase regulator activity"/>
    <property type="evidence" value="ECO:0007669"/>
    <property type="project" value="InterPro"/>
</dbReference>
<evidence type="ECO:0000259" key="7">
    <source>
        <dbReference type="SMART" id="SM01332"/>
    </source>
</evidence>
<dbReference type="GO" id="GO:0051301">
    <property type="term" value="P:cell division"/>
    <property type="evidence" value="ECO:0007669"/>
    <property type="project" value="UniProtKB-KW"/>
</dbReference>
<dbReference type="SMART" id="SM01332">
    <property type="entry name" value="Cyclin_C"/>
    <property type="match status" value="1"/>
</dbReference>
<accession>A0AAV5SY22</accession>
<dbReference type="GO" id="GO:0044772">
    <property type="term" value="P:mitotic cell cycle phase transition"/>
    <property type="evidence" value="ECO:0007669"/>
    <property type="project" value="InterPro"/>
</dbReference>
<dbReference type="PANTHER" id="PTHR10177">
    <property type="entry name" value="CYCLINS"/>
    <property type="match status" value="1"/>
</dbReference>
<dbReference type="SMART" id="SM00385">
    <property type="entry name" value="CYCLIN"/>
    <property type="match status" value="2"/>
</dbReference>
<evidence type="ECO:0000256" key="1">
    <source>
        <dbReference type="ARBA" id="ARBA00006955"/>
    </source>
</evidence>
<dbReference type="InterPro" id="IPR046965">
    <property type="entry name" value="Cyclin_A/B-like"/>
</dbReference>
<dbReference type="Pfam" id="PF02984">
    <property type="entry name" value="Cyclin_C"/>
    <property type="match status" value="1"/>
</dbReference>
<dbReference type="InterPro" id="IPR004367">
    <property type="entry name" value="Cyclin_C-dom"/>
</dbReference>
<comment type="caution">
    <text evidence="8">The sequence shown here is derived from an EMBL/GenBank/DDBJ whole genome shotgun (WGS) entry which is preliminary data.</text>
</comment>
<dbReference type="AlphaFoldDB" id="A0AAV5SY22"/>
<dbReference type="InterPro" id="IPR013763">
    <property type="entry name" value="Cyclin-like_dom"/>
</dbReference>
<dbReference type="SUPFAM" id="SSF47954">
    <property type="entry name" value="Cyclin-like"/>
    <property type="match status" value="2"/>
</dbReference>
<evidence type="ECO:0008006" key="10">
    <source>
        <dbReference type="Google" id="ProtNLM"/>
    </source>
</evidence>
<dbReference type="PIRSF" id="PIRSF001771">
    <property type="entry name" value="Cyclin_A_B_D_E"/>
    <property type="match status" value="1"/>
</dbReference>
<feature type="non-terminal residue" evidence="8">
    <location>
        <position position="1"/>
    </location>
</feature>
<keyword evidence="3 5" id="KW-0195">Cyclin</keyword>
<proteinExistence type="inferred from homology"/>
<protein>
    <recommendedName>
        <fullName evidence="10">G2/mitotic-specific cyclin-B3</fullName>
    </recommendedName>
</protein>
<keyword evidence="2" id="KW-0132">Cell division</keyword>
<keyword evidence="4" id="KW-0131">Cell cycle</keyword>
<evidence type="ECO:0000313" key="9">
    <source>
        <dbReference type="Proteomes" id="UP001432027"/>
    </source>
</evidence>
<dbReference type="Pfam" id="PF00134">
    <property type="entry name" value="Cyclin_N"/>
    <property type="match status" value="1"/>
</dbReference>
<dbReference type="Gene3D" id="1.10.472.10">
    <property type="entry name" value="Cyclin-like"/>
    <property type="match status" value="2"/>
</dbReference>
<gene>
    <name evidence="8" type="ORF">PENTCL1PPCAC_9842</name>
</gene>
<sequence>YDYDAENKHNEGEVPEFAADVFAYHRAREEAYKVGNYMSRHPRLNKDCRTVLVDWMVEAQEQFQLTHETLYLAVKLVDMFLDKTKKKVERALLQLVASAAIFIAAKYEELYSDVPLIDDLLFTSEDSFTRKAFEDMERELFATVAFDLGAPLSYSFLRRYAKACKADMQTLTLARYILETSLMCYEFVQASESAIAAGAFRLALKMMDSKAEWTPAMRKYTGLSEAEVAPWAAALNHMLHVRSAGAGTLADQRTVVDKYSHEVFYQSAQVPLIKDEFKVKDALQCPK</sequence>
<feature type="domain" description="Cyclin C-terminal" evidence="7">
    <location>
        <begin position="151"/>
        <end position="273"/>
    </location>
</feature>